<dbReference type="Gene3D" id="3.40.50.10420">
    <property type="entry name" value="NagB/RpiA/CoA transferase-like"/>
    <property type="match status" value="1"/>
</dbReference>
<dbReference type="PANTHER" id="PTHR43682:SF1">
    <property type="entry name" value="LACTATE UTILIZATION PROTEIN C"/>
    <property type="match status" value="1"/>
</dbReference>
<keyword evidence="3" id="KW-1185">Reference proteome</keyword>
<dbReference type="SUPFAM" id="SSF100950">
    <property type="entry name" value="NagB/RpiA/CoA transferase-like"/>
    <property type="match status" value="1"/>
</dbReference>
<dbReference type="EMBL" id="WVUD01000026">
    <property type="protein sequence ID" value="MYL84183.1"/>
    <property type="molecule type" value="Genomic_DNA"/>
</dbReference>
<comment type="caution">
    <text evidence="2">The sequence shown here is derived from an EMBL/GenBank/DDBJ whole genome shotgun (WGS) entry which is preliminary data.</text>
</comment>
<gene>
    <name evidence="2" type="ORF">GTA51_13710</name>
</gene>
<dbReference type="AlphaFoldDB" id="A0A7C9IVS5"/>
<dbReference type="Pfam" id="PF02589">
    <property type="entry name" value="LUD_dom"/>
    <property type="match status" value="1"/>
</dbReference>
<accession>A0A7C9IVS5</accession>
<evidence type="ECO:0000313" key="3">
    <source>
        <dbReference type="Proteomes" id="UP000482487"/>
    </source>
</evidence>
<reference evidence="2 3" key="1">
    <citation type="submission" date="2020-01" db="EMBL/GenBank/DDBJ databases">
        <title>Genome sequence of Desulfovibrio aerotolerans DSM 16695(T).</title>
        <authorList>
            <person name="Karnachuk O."/>
            <person name="Avakyan M."/>
            <person name="Mardanov A."/>
            <person name="Kadnikov V."/>
            <person name="Ravin N."/>
        </authorList>
    </citation>
    <scope>NUCLEOTIDE SEQUENCE [LARGE SCALE GENOMIC DNA]</scope>
    <source>
        <strain evidence="2 3">DSM 16695</strain>
    </source>
</reference>
<organism evidence="2 3">
    <name type="scientific">Solidesulfovibrio aerotolerans</name>
    <dbReference type="NCBI Taxonomy" id="295255"/>
    <lineage>
        <taxon>Bacteria</taxon>
        <taxon>Pseudomonadati</taxon>
        <taxon>Thermodesulfobacteriota</taxon>
        <taxon>Desulfovibrionia</taxon>
        <taxon>Desulfovibrionales</taxon>
        <taxon>Desulfovibrionaceae</taxon>
        <taxon>Solidesulfovibrio</taxon>
    </lineage>
</organism>
<dbReference type="InterPro" id="IPR003741">
    <property type="entry name" value="LUD_dom"/>
</dbReference>
<dbReference type="RefSeq" id="WP_160961958.1">
    <property type="nucleotide sequence ID" value="NZ_WVUD01000026.1"/>
</dbReference>
<dbReference type="InterPro" id="IPR037171">
    <property type="entry name" value="NagB/RpiA_transferase-like"/>
</dbReference>
<evidence type="ECO:0000259" key="1">
    <source>
        <dbReference type="Pfam" id="PF02589"/>
    </source>
</evidence>
<dbReference type="Proteomes" id="UP000482487">
    <property type="component" value="Unassembled WGS sequence"/>
</dbReference>
<protein>
    <submittedName>
        <fullName evidence="2">Lactate utilization protein</fullName>
    </submittedName>
</protein>
<name>A0A7C9IVS5_9BACT</name>
<dbReference type="InterPro" id="IPR024185">
    <property type="entry name" value="FTHF_cligase-like_sf"/>
</dbReference>
<dbReference type="PANTHER" id="PTHR43682">
    <property type="entry name" value="LACTATE UTILIZATION PROTEIN C"/>
    <property type="match status" value="1"/>
</dbReference>
<proteinExistence type="predicted"/>
<feature type="domain" description="LUD" evidence="1">
    <location>
        <begin position="8"/>
        <end position="204"/>
    </location>
</feature>
<dbReference type="OrthoDB" id="9794187at2"/>
<sequence>MTTPPLVEQLTQKASLVSAVVRPVASMDEAMAYVADVCLGKEACQILASGCDAPLSDTAEALCQTKQEKIICAPEMPAEAMATLTALCDEKGISLITSGMRSRLGGIDIGLTMAVAGIAETGTVVVRSMSEEVRLASMVAEIHIAVLPASTIVADSYALEPQLVAWMGQPDYTAFVTGPSRTADIERVLALGVHGPLELHILILEDK</sequence>
<evidence type="ECO:0000313" key="2">
    <source>
        <dbReference type="EMBL" id="MYL84183.1"/>
    </source>
</evidence>